<dbReference type="PANTHER" id="PTHR10352">
    <property type="entry name" value="EUKARYOTIC TRANSLATION INITIATION FACTOR 3 SUBUNIT G"/>
    <property type="match status" value="1"/>
</dbReference>
<proteinExistence type="inferred from homology"/>
<evidence type="ECO:0000256" key="3">
    <source>
        <dbReference type="ARBA" id="ARBA00022884"/>
    </source>
</evidence>
<dbReference type="Proteomes" id="UP000275078">
    <property type="component" value="Unassembled WGS sequence"/>
</dbReference>
<dbReference type="SMART" id="SM00360">
    <property type="entry name" value="RRM"/>
    <property type="match status" value="1"/>
</dbReference>
<dbReference type="InterPro" id="IPR034240">
    <property type="entry name" value="eIF3G_RRM"/>
</dbReference>
<accession>A0A3N4IBV3</accession>
<dbReference type="InterPro" id="IPR000504">
    <property type="entry name" value="RRM_dom"/>
</dbReference>
<protein>
    <recommendedName>
        <fullName evidence="5">Eukaryotic translation initiation factor 3 subunit G</fullName>
        <shortName evidence="5">eIF3g</shortName>
    </recommendedName>
    <alternativeName>
        <fullName evidence="5">Eukaryotic translation initiation factor 3 RNA-binding subunit</fullName>
        <shortName evidence="5">eIF-3 RNA-binding subunit</shortName>
    </alternativeName>
    <alternativeName>
        <fullName evidence="5">Translation initiation factor eIF3 p33 subunit homolog</fullName>
        <shortName evidence="5">eIF3 p33 homolog</shortName>
    </alternativeName>
</protein>
<keyword evidence="4 5" id="KW-0648">Protein biosynthesis</keyword>
<organism evidence="9 10">
    <name type="scientific">Ascobolus immersus RN42</name>
    <dbReference type="NCBI Taxonomy" id="1160509"/>
    <lineage>
        <taxon>Eukaryota</taxon>
        <taxon>Fungi</taxon>
        <taxon>Dikarya</taxon>
        <taxon>Ascomycota</taxon>
        <taxon>Pezizomycotina</taxon>
        <taxon>Pezizomycetes</taxon>
        <taxon>Pezizales</taxon>
        <taxon>Ascobolaceae</taxon>
        <taxon>Ascobolus</taxon>
    </lineage>
</organism>
<dbReference type="AlphaFoldDB" id="A0A3N4IBV3"/>
<gene>
    <name evidence="5" type="primary">TIF35</name>
    <name evidence="9" type="ORF">BJ508DRAFT_414692</name>
</gene>
<dbReference type="GO" id="GO:0033290">
    <property type="term" value="C:eukaryotic 48S preinitiation complex"/>
    <property type="evidence" value="ECO:0007669"/>
    <property type="project" value="UniProtKB-UniRule"/>
</dbReference>
<dbReference type="PIRSF" id="PIRSF037949">
    <property type="entry name" value="Transl_init_eIF-3_RNA-bind"/>
    <property type="match status" value="1"/>
</dbReference>
<evidence type="ECO:0000256" key="2">
    <source>
        <dbReference type="ARBA" id="ARBA00022540"/>
    </source>
</evidence>
<dbReference type="GO" id="GO:0005852">
    <property type="term" value="C:eukaryotic translation initiation factor 3 complex"/>
    <property type="evidence" value="ECO:0007669"/>
    <property type="project" value="UniProtKB-UniRule"/>
</dbReference>
<feature type="domain" description="RRM" evidence="8">
    <location>
        <begin position="205"/>
        <end position="283"/>
    </location>
</feature>
<dbReference type="GO" id="GO:0003723">
    <property type="term" value="F:RNA binding"/>
    <property type="evidence" value="ECO:0007669"/>
    <property type="project" value="UniProtKB-UniRule"/>
</dbReference>
<keyword evidence="10" id="KW-1185">Reference proteome</keyword>
<evidence type="ECO:0000259" key="8">
    <source>
        <dbReference type="PROSITE" id="PS50102"/>
    </source>
</evidence>
<dbReference type="GO" id="GO:0001732">
    <property type="term" value="P:formation of cytoplasmic translation initiation complex"/>
    <property type="evidence" value="ECO:0007669"/>
    <property type="project" value="UniProtKB-UniRule"/>
</dbReference>
<dbReference type="InterPro" id="IPR017334">
    <property type="entry name" value="eIF3_g"/>
</dbReference>
<dbReference type="CDD" id="cd12933">
    <property type="entry name" value="eIF3G"/>
    <property type="match status" value="1"/>
</dbReference>
<keyword evidence="3 6" id="KW-0694">RNA-binding</keyword>
<feature type="region of interest" description="Disordered" evidence="7">
    <location>
        <begin position="1"/>
        <end position="33"/>
    </location>
</feature>
<sequence length="285" mass="31619">MADQKHNWADDDEFDDPSALPPQQITSNPDGTKTIVTWRLNEDNKKVKTTRKIRTTIKKEYVDPRVAERREWAKFGNEKGHPAGPDLTTTSVGENIIFKPSTNWKATQKEESAEDQALREKLLQKKVACRICKGDHFTARCPFKDTLQPLDEAGAAAEADTGAGGAVDDSVDANGRYIAPHMRKGAGARAGDSMGGGKQERDDLATLRVTNVSEMAEEADLRAMFERYGRVTRVFLAKDRDTGRAKGFAFVSYQDRADAAKACEKMDGHGYGHLILRVEFAKRSQ</sequence>
<dbReference type="InterPro" id="IPR035979">
    <property type="entry name" value="RBD_domain_sf"/>
</dbReference>
<keyword evidence="1 5" id="KW-0963">Cytoplasm</keyword>
<keyword evidence="2 5" id="KW-0396">Initiation factor</keyword>
<comment type="subcellular location">
    <subcellularLocation>
        <location evidence="5">Cytoplasm</location>
    </subcellularLocation>
</comment>
<dbReference type="Pfam" id="PF00076">
    <property type="entry name" value="RRM_1"/>
    <property type="match status" value="1"/>
</dbReference>
<dbReference type="CDD" id="cd12408">
    <property type="entry name" value="RRM_eIF3G_like"/>
    <property type="match status" value="1"/>
</dbReference>
<dbReference type="EMBL" id="ML119678">
    <property type="protein sequence ID" value="RPA81640.1"/>
    <property type="molecule type" value="Genomic_DNA"/>
</dbReference>
<evidence type="ECO:0000256" key="6">
    <source>
        <dbReference type="PROSITE-ProRule" id="PRU00176"/>
    </source>
</evidence>
<name>A0A3N4IBV3_ASCIM</name>
<evidence type="ECO:0000256" key="4">
    <source>
        <dbReference type="ARBA" id="ARBA00022917"/>
    </source>
</evidence>
<dbReference type="PROSITE" id="PS50102">
    <property type="entry name" value="RRM"/>
    <property type="match status" value="1"/>
</dbReference>
<evidence type="ECO:0000313" key="10">
    <source>
        <dbReference type="Proteomes" id="UP000275078"/>
    </source>
</evidence>
<dbReference type="GO" id="GO:0003743">
    <property type="term" value="F:translation initiation factor activity"/>
    <property type="evidence" value="ECO:0007669"/>
    <property type="project" value="UniProtKB-UniRule"/>
</dbReference>
<comment type="similarity">
    <text evidence="5">Belongs to the eIF-3 subunit G family.</text>
</comment>
<evidence type="ECO:0000256" key="1">
    <source>
        <dbReference type="ARBA" id="ARBA00022490"/>
    </source>
</evidence>
<evidence type="ECO:0000256" key="7">
    <source>
        <dbReference type="SAM" id="MobiDB-lite"/>
    </source>
</evidence>
<dbReference type="SUPFAM" id="SSF54928">
    <property type="entry name" value="RNA-binding domain, RBD"/>
    <property type="match status" value="1"/>
</dbReference>
<dbReference type="STRING" id="1160509.A0A3N4IBV3"/>
<feature type="compositionally biased region" description="Polar residues" evidence="7">
    <location>
        <begin position="21"/>
        <end position="33"/>
    </location>
</feature>
<dbReference type="InterPro" id="IPR012677">
    <property type="entry name" value="Nucleotide-bd_a/b_plait_sf"/>
</dbReference>
<dbReference type="FunFam" id="3.30.70.330:FF:000328">
    <property type="entry name" value="Eukaryotic translation initiation factor 3 subunit G"/>
    <property type="match status" value="1"/>
</dbReference>
<comment type="function">
    <text evidence="5">RNA-binding component of the eukaryotic translation initiation factor 3 (eIF-3) complex, which is involved in protein synthesis of a specialized repertoire of mRNAs and, together with other initiation factors, stimulates binding of mRNA and methionyl-tRNAi to the 40S ribosome. The eIF-3 complex specifically targets and initiates translation of a subset of mRNAs involved in cell proliferation. This subunit can bind 18S rRNA.</text>
</comment>
<dbReference type="InterPro" id="IPR024675">
    <property type="entry name" value="eIF3g_N"/>
</dbReference>
<dbReference type="Gene3D" id="3.30.70.330">
    <property type="match status" value="1"/>
</dbReference>
<evidence type="ECO:0000313" key="9">
    <source>
        <dbReference type="EMBL" id="RPA81640.1"/>
    </source>
</evidence>
<dbReference type="GO" id="GO:0016282">
    <property type="term" value="C:eukaryotic 43S preinitiation complex"/>
    <property type="evidence" value="ECO:0007669"/>
    <property type="project" value="UniProtKB-UniRule"/>
</dbReference>
<dbReference type="Pfam" id="PF12353">
    <property type="entry name" value="eIF3g"/>
    <property type="match status" value="1"/>
</dbReference>
<dbReference type="HAMAP" id="MF_03006">
    <property type="entry name" value="eIF3g"/>
    <property type="match status" value="1"/>
</dbReference>
<evidence type="ECO:0000256" key="5">
    <source>
        <dbReference type="HAMAP-Rule" id="MF_03006"/>
    </source>
</evidence>
<comment type="subunit">
    <text evidence="5">Component of the eukaryotic translation initiation factor 3 (eIF-3) complex.</text>
</comment>
<reference evidence="9 10" key="1">
    <citation type="journal article" date="2018" name="Nat. Ecol. Evol.">
        <title>Pezizomycetes genomes reveal the molecular basis of ectomycorrhizal truffle lifestyle.</title>
        <authorList>
            <person name="Murat C."/>
            <person name="Payen T."/>
            <person name="Noel B."/>
            <person name="Kuo A."/>
            <person name="Morin E."/>
            <person name="Chen J."/>
            <person name="Kohler A."/>
            <person name="Krizsan K."/>
            <person name="Balestrini R."/>
            <person name="Da Silva C."/>
            <person name="Montanini B."/>
            <person name="Hainaut M."/>
            <person name="Levati E."/>
            <person name="Barry K.W."/>
            <person name="Belfiori B."/>
            <person name="Cichocki N."/>
            <person name="Clum A."/>
            <person name="Dockter R.B."/>
            <person name="Fauchery L."/>
            <person name="Guy J."/>
            <person name="Iotti M."/>
            <person name="Le Tacon F."/>
            <person name="Lindquist E.A."/>
            <person name="Lipzen A."/>
            <person name="Malagnac F."/>
            <person name="Mello A."/>
            <person name="Molinier V."/>
            <person name="Miyauchi S."/>
            <person name="Poulain J."/>
            <person name="Riccioni C."/>
            <person name="Rubini A."/>
            <person name="Sitrit Y."/>
            <person name="Splivallo R."/>
            <person name="Traeger S."/>
            <person name="Wang M."/>
            <person name="Zifcakova L."/>
            <person name="Wipf D."/>
            <person name="Zambonelli A."/>
            <person name="Paolocci F."/>
            <person name="Nowrousian M."/>
            <person name="Ottonello S."/>
            <person name="Baldrian P."/>
            <person name="Spatafora J.W."/>
            <person name="Henrissat B."/>
            <person name="Nagy L.G."/>
            <person name="Aury J.M."/>
            <person name="Wincker P."/>
            <person name="Grigoriev I.V."/>
            <person name="Bonfante P."/>
            <person name="Martin F.M."/>
        </authorList>
    </citation>
    <scope>NUCLEOTIDE SEQUENCE [LARGE SCALE GENOMIC DNA]</scope>
    <source>
        <strain evidence="9 10">RN42</strain>
    </source>
</reference>
<dbReference type="OrthoDB" id="639027at2759"/>